<keyword evidence="6" id="KW-0675">Receptor</keyword>
<evidence type="ECO:0000256" key="8">
    <source>
        <dbReference type="SAM" id="Phobius"/>
    </source>
</evidence>
<comment type="caution">
    <text evidence="10">The sequence shown here is derived from an EMBL/GenBank/DDBJ whole genome shotgun (WGS) entry which is preliminary data.</text>
</comment>
<dbReference type="InterPro" id="IPR003961">
    <property type="entry name" value="FN3_dom"/>
</dbReference>
<comment type="subcellular location">
    <subcellularLocation>
        <location evidence="1">Membrane</location>
        <topology evidence="1">Single-pass type I membrane protein</topology>
    </subcellularLocation>
</comment>
<reference evidence="10" key="1">
    <citation type="submission" date="2019-10" db="EMBL/GenBank/DDBJ databases">
        <title>Bird 10,000 Genomes (B10K) Project - Family phase.</title>
        <authorList>
            <person name="Zhang G."/>
        </authorList>
    </citation>
    <scope>NUCLEOTIDE SEQUENCE</scope>
    <source>
        <strain evidence="10">B10K-DU-002-57</strain>
        <tissue evidence="10">Muscle</tissue>
    </source>
</reference>
<evidence type="ECO:0000313" key="10">
    <source>
        <dbReference type="EMBL" id="NXP59190.1"/>
    </source>
</evidence>
<dbReference type="GO" id="GO:0004896">
    <property type="term" value="F:cytokine receptor activity"/>
    <property type="evidence" value="ECO:0007669"/>
    <property type="project" value="TreeGrafter"/>
</dbReference>
<feature type="non-terminal residue" evidence="10">
    <location>
        <position position="1"/>
    </location>
</feature>
<name>A0A852AQQ3_9CORV</name>
<dbReference type="GO" id="GO:0009897">
    <property type="term" value="C:external side of plasma membrane"/>
    <property type="evidence" value="ECO:0007669"/>
    <property type="project" value="TreeGrafter"/>
</dbReference>
<accession>A0A852AQQ3</accession>
<feature type="domain" description="Fibronectin type-III" evidence="9">
    <location>
        <begin position="1"/>
        <end position="103"/>
    </location>
</feature>
<dbReference type="InterPro" id="IPR013783">
    <property type="entry name" value="Ig-like_fold"/>
</dbReference>
<dbReference type="Proteomes" id="UP000614263">
    <property type="component" value="Unassembled WGS sequence"/>
</dbReference>
<evidence type="ECO:0000256" key="5">
    <source>
        <dbReference type="ARBA" id="ARBA00023136"/>
    </source>
</evidence>
<feature type="non-terminal residue" evidence="10">
    <location>
        <position position="161"/>
    </location>
</feature>
<dbReference type="SUPFAM" id="SSF49265">
    <property type="entry name" value="Fibronectin type III"/>
    <property type="match status" value="1"/>
</dbReference>
<dbReference type="CDD" id="cd00063">
    <property type="entry name" value="FN3"/>
    <property type="match status" value="1"/>
</dbReference>
<dbReference type="InterPro" id="IPR036116">
    <property type="entry name" value="FN3_sf"/>
</dbReference>
<feature type="transmembrane region" description="Helical" evidence="8">
    <location>
        <begin position="108"/>
        <end position="132"/>
    </location>
</feature>
<evidence type="ECO:0000256" key="3">
    <source>
        <dbReference type="ARBA" id="ARBA00022729"/>
    </source>
</evidence>
<evidence type="ECO:0000256" key="1">
    <source>
        <dbReference type="ARBA" id="ARBA00004479"/>
    </source>
</evidence>
<keyword evidence="2 8" id="KW-0812">Transmembrane</keyword>
<keyword evidence="3" id="KW-0732">Signal</keyword>
<evidence type="ECO:0000313" key="11">
    <source>
        <dbReference type="Proteomes" id="UP000614263"/>
    </source>
</evidence>
<keyword evidence="4 8" id="KW-1133">Transmembrane helix</keyword>
<keyword evidence="7" id="KW-0325">Glycoprotein</keyword>
<protein>
    <submittedName>
        <fullName evidence="10">CSF2R factor</fullName>
    </submittedName>
</protein>
<evidence type="ECO:0000256" key="6">
    <source>
        <dbReference type="ARBA" id="ARBA00023170"/>
    </source>
</evidence>
<sequence length="161" mass="17977">PLNVTVNCTEASHRCIIWWQPPRTSHVKKSSCFKYEIVIENKVRIIMTLNNISVIDNNSYLYESFSSGKRYSVKIRATDAGFCLVSPNWGEWSSPVEFGTQLASTSSYALLLIPGLAAGLTLFLCMIVRAYLKKTSAAVPQPRGPFCEPSPMDFQVCFLSI</sequence>
<evidence type="ECO:0000259" key="9">
    <source>
        <dbReference type="PROSITE" id="PS50853"/>
    </source>
</evidence>
<dbReference type="Gene3D" id="2.60.40.10">
    <property type="entry name" value="Immunoglobulins"/>
    <property type="match status" value="1"/>
</dbReference>
<dbReference type="EMBL" id="WEZZ01007467">
    <property type="protein sequence ID" value="NXP59190.1"/>
    <property type="molecule type" value="Genomic_DNA"/>
</dbReference>
<evidence type="ECO:0000256" key="4">
    <source>
        <dbReference type="ARBA" id="ARBA00022989"/>
    </source>
</evidence>
<dbReference type="PROSITE" id="PS50853">
    <property type="entry name" value="FN3"/>
    <property type="match status" value="1"/>
</dbReference>
<keyword evidence="5 8" id="KW-0472">Membrane</keyword>
<organism evidence="10 11">
    <name type="scientific">Chloropsis cyanopogon</name>
    <dbReference type="NCBI Taxonomy" id="1218682"/>
    <lineage>
        <taxon>Eukaryota</taxon>
        <taxon>Metazoa</taxon>
        <taxon>Chordata</taxon>
        <taxon>Craniata</taxon>
        <taxon>Vertebrata</taxon>
        <taxon>Euteleostomi</taxon>
        <taxon>Archelosauria</taxon>
        <taxon>Archosauria</taxon>
        <taxon>Dinosauria</taxon>
        <taxon>Saurischia</taxon>
        <taxon>Theropoda</taxon>
        <taxon>Coelurosauria</taxon>
        <taxon>Aves</taxon>
        <taxon>Neognathae</taxon>
        <taxon>Neoaves</taxon>
        <taxon>Telluraves</taxon>
        <taxon>Australaves</taxon>
        <taxon>Passeriformes</taxon>
        <taxon>Corvoidea</taxon>
        <taxon>Irenidae</taxon>
        <taxon>Chloropsis</taxon>
    </lineage>
</organism>
<dbReference type="PANTHER" id="PTHR23037:SF46">
    <property type="entry name" value="INTERLEUKIN 5 RECEPTOR SUBUNIT ALPHA"/>
    <property type="match status" value="1"/>
</dbReference>
<keyword evidence="11" id="KW-1185">Reference proteome</keyword>
<gene>
    <name evidence="10" type="primary">Csf2ra</name>
    <name evidence="10" type="ORF">CHLCYA_R12686</name>
</gene>
<evidence type="ECO:0000256" key="2">
    <source>
        <dbReference type="ARBA" id="ARBA00022692"/>
    </source>
</evidence>
<evidence type="ECO:0000256" key="7">
    <source>
        <dbReference type="ARBA" id="ARBA00023180"/>
    </source>
</evidence>
<proteinExistence type="predicted"/>
<dbReference type="PANTHER" id="PTHR23037">
    <property type="entry name" value="CYTOKINE RECEPTOR"/>
    <property type="match status" value="1"/>
</dbReference>
<dbReference type="AlphaFoldDB" id="A0A852AQQ3"/>